<name>A0A9Q9IND2_9ACTN</name>
<dbReference type="AlphaFoldDB" id="A0A9Q9IND2"/>
<dbReference type="KEGG" id="daur:Daura_13550"/>
<feature type="chain" id="PRO_5040416836" evidence="2">
    <location>
        <begin position="45"/>
        <end position="97"/>
    </location>
</feature>
<protein>
    <submittedName>
        <fullName evidence="3">Uncharacterized protein</fullName>
    </submittedName>
</protein>
<evidence type="ECO:0000313" key="4">
    <source>
        <dbReference type="Proteomes" id="UP001058003"/>
    </source>
</evidence>
<proteinExistence type="predicted"/>
<feature type="signal peptide" evidence="2">
    <location>
        <begin position="1"/>
        <end position="44"/>
    </location>
</feature>
<keyword evidence="2" id="KW-0732">Signal</keyword>
<gene>
    <name evidence="3" type="ORF">Daura_13550</name>
</gene>
<evidence type="ECO:0000313" key="3">
    <source>
        <dbReference type="EMBL" id="UWZ57095.1"/>
    </source>
</evidence>
<dbReference type="EMBL" id="CP073767">
    <property type="protein sequence ID" value="UWZ57095.1"/>
    <property type="molecule type" value="Genomic_DNA"/>
</dbReference>
<accession>A0A9Q9IND2</accession>
<dbReference type="Proteomes" id="UP001058003">
    <property type="component" value="Chromosome"/>
</dbReference>
<evidence type="ECO:0000256" key="1">
    <source>
        <dbReference type="SAM" id="MobiDB-lite"/>
    </source>
</evidence>
<dbReference type="RefSeq" id="WP_156089732.1">
    <property type="nucleotide sequence ID" value="NZ_CP073767.1"/>
</dbReference>
<sequence length="97" mass="9915">MSDVVIDLDTPAPAATPPPAGRRGWSRAATVAVFALLAAAPATAPTPMSVAHRLPVPSYCTGAPMPGGRLNIVEGDIYVILDGPTRTVISTGSCPHR</sequence>
<organism evidence="3 4">
    <name type="scientific">Dactylosporangium aurantiacum</name>
    <dbReference type="NCBI Taxonomy" id="35754"/>
    <lineage>
        <taxon>Bacteria</taxon>
        <taxon>Bacillati</taxon>
        <taxon>Actinomycetota</taxon>
        <taxon>Actinomycetes</taxon>
        <taxon>Micromonosporales</taxon>
        <taxon>Micromonosporaceae</taxon>
        <taxon>Dactylosporangium</taxon>
    </lineage>
</organism>
<evidence type="ECO:0000256" key="2">
    <source>
        <dbReference type="SAM" id="SignalP"/>
    </source>
</evidence>
<keyword evidence="4" id="KW-1185">Reference proteome</keyword>
<reference evidence="3" key="1">
    <citation type="submission" date="2021-04" db="EMBL/GenBank/DDBJ databases">
        <title>Dactylosporangium aurantiacum NRRL B-8018 full assembly.</title>
        <authorList>
            <person name="Hartkoorn R.C."/>
            <person name="Beaudoing E."/>
            <person name="Hot D."/>
        </authorList>
    </citation>
    <scope>NUCLEOTIDE SEQUENCE</scope>
    <source>
        <strain evidence="3">NRRL B-8018</strain>
    </source>
</reference>
<feature type="region of interest" description="Disordered" evidence="1">
    <location>
        <begin position="1"/>
        <end position="23"/>
    </location>
</feature>